<dbReference type="AlphaFoldDB" id="M5FVK3"/>
<dbReference type="Proteomes" id="UP000030653">
    <property type="component" value="Unassembled WGS sequence"/>
</dbReference>
<name>M5FVK3_DACPD</name>
<proteinExistence type="predicted"/>
<keyword evidence="2" id="KW-1185">Reference proteome</keyword>
<organism evidence="1 2">
    <name type="scientific">Dacryopinax primogenitus (strain DJM 731)</name>
    <name type="common">Brown rot fungus</name>
    <dbReference type="NCBI Taxonomy" id="1858805"/>
    <lineage>
        <taxon>Eukaryota</taxon>
        <taxon>Fungi</taxon>
        <taxon>Dikarya</taxon>
        <taxon>Basidiomycota</taxon>
        <taxon>Agaricomycotina</taxon>
        <taxon>Dacrymycetes</taxon>
        <taxon>Dacrymycetales</taxon>
        <taxon>Dacrymycetaceae</taxon>
        <taxon>Dacryopinax</taxon>
    </lineage>
</organism>
<dbReference type="OrthoDB" id="2506088at2759"/>
<evidence type="ECO:0000313" key="2">
    <source>
        <dbReference type="Proteomes" id="UP000030653"/>
    </source>
</evidence>
<accession>M5FVK3</accession>
<dbReference type="GeneID" id="63683864"/>
<dbReference type="HOGENOM" id="CLU_558999_0_0_1"/>
<dbReference type="STRING" id="1858805.M5FVK3"/>
<dbReference type="EMBL" id="JH795867">
    <property type="protein sequence ID" value="EJU00334.1"/>
    <property type="molecule type" value="Genomic_DNA"/>
</dbReference>
<evidence type="ECO:0000313" key="1">
    <source>
        <dbReference type="EMBL" id="EJU00334.1"/>
    </source>
</evidence>
<reference evidence="1 2" key="1">
    <citation type="journal article" date="2012" name="Science">
        <title>The Paleozoic origin of enzymatic lignin decomposition reconstructed from 31 fungal genomes.</title>
        <authorList>
            <person name="Floudas D."/>
            <person name="Binder M."/>
            <person name="Riley R."/>
            <person name="Barry K."/>
            <person name="Blanchette R.A."/>
            <person name="Henrissat B."/>
            <person name="Martinez A.T."/>
            <person name="Otillar R."/>
            <person name="Spatafora J.W."/>
            <person name="Yadav J.S."/>
            <person name="Aerts A."/>
            <person name="Benoit I."/>
            <person name="Boyd A."/>
            <person name="Carlson A."/>
            <person name="Copeland A."/>
            <person name="Coutinho P.M."/>
            <person name="de Vries R.P."/>
            <person name="Ferreira P."/>
            <person name="Findley K."/>
            <person name="Foster B."/>
            <person name="Gaskell J."/>
            <person name="Glotzer D."/>
            <person name="Gorecki P."/>
            <person name="Heitman J."/>
            <person name="Hesse C."/>
            <person name="Hori C."/>
            <person name="Igarashi K."/>
            <person name="Jurgens J.A."/>
            <person name="Kallen N."/>
            <person name="Kersten P."/>
            <person name="Kohler A."/>
            <person name="Kuees U."/>
            <person name="Kumar T.K.A."/>
            <person name="Kuo A."/>
            <person name="LaButti K."/>
            <person name="Larrondo L.F."/>
            <person name="Lindquist E."/>
            <person name="Ling A."/>
            <person name="Lombard V."/>
            <person name="Lucas S."/>
            <person name="Lundell T."/>
            <person name="Martin R."/>
            <person name="McLaughlin D.J."/>
            <person name="Morgenstern I."/>
            <person name="Morin E."/>
            <person name="Murat C."/>
            <person name="Nagy L.G."/>
            <person name="Nolan M."/>
            <person name="Ohm R.A."/>
            <person name="Patyshakuliyeva A."/>
            <person name="Rokas A."/>
            <person name="Ruiz-Duenas F.J."/>
            <person name="Sabat G."/>
            <person name="Salamov A."/>
            <person name="Samejima M."/>
            <person name="Schmutz J."/>
            <person name="Slot J.C."/>
            <person name="St John F."/>
            <person name="Stenlid J."/>
            <person name="Sun H."/>
            <person name="Sun S."/>
            <person name="Syed K."/>
            <person name="Tsang A."/>
            <person name="Wiebenga A."/>
            <person name="Young D."/>
            <person name="Pisabarro A."/>
            <person name="Eastwood D.C."/>
            <person name="Martin F."/>
            <person name="Cullen D."/>
            <person name="Grigoriev I.V."/>
            <person name="Hibbett D.S."/>
        </authorList>
    </citation>
    <scope>NUCLEOTIDE SEQUENCE [LARGE SCALE GENOMIC DNA]</scope>
    <source>
        <strain evidence="1 2">DJM-731 SS1</strain>
    </source>
</reference>
<gene>
    <name evidence="1" type="ORF">DACRYDRAFT_109072</name>
</gene>
<sequence>MIQTAADVKRGMNTVDAIGQRHGVANRFAEPVIAMLRRLCDGLKAERRLSEGDMQRILHERLSAYSNDHAVNPLLRIPGFNVHQSTPVKLLHTFLLGLVKSTAPPYTNAHGDIERGRLVRAQAGTSLHDSVLTVTHRQTLQGHGTLHGTVPHEYIDAWVLLGLAGAVFWKTDIAAKDEYLMDLWETLTALVYAVSRVDATKIISKPKLHIILHLAEHVERNGPALLFQTERYESSNTVFQHCSMLSNRQALSRDILTTLVHHSQVRHIVSGGWWHDAAEDKWVRAGDDVRAAVKGQVIFQRLLGMPKNSTNLPGHLPVQRPVNHVHWCQTKAGEQLPDAYPAQTRCLRYPKAIATNSDHVPIRGFVIHKQGVDQEYGRYSLPSMGPIVPSVQEADLEASQPPEPPGEYDVVEGREGMLDNLTHSRLDEHKGNSNAVRQIGITRNYKQMIRTVQADLGLAKEVIDTVTAVYLDNPRRSKSAKLDNPWAF</sequence>
<protein>
    <submittedName>
        <fullName evidence="1">Uncharacterized protein</fullName>
    </submittedName>
</protein>
<dbReference type="RefSeq" id="XP_040627231.1">
    <property type="nucleotide sequence ID" value="XM_040768802.1"/>
</dbReference>